<sequence>MTSRSRRSDQLTLRVGDLTDFSTALIVLAELAPERTTLAQMTFFLLAATADLSGKPATFSSIKEAVGPLINKSLHTTYKVFLDKPLTRSDYESKRQGLGWLYREENPVDNREKFLRLTAQGRNIIAELMEALDGAKPQPSAKEPAS</sequence>
<name>T0ILM8_9SPHN</name>
<dbReference type="Proteomes" id="UP000015527">
    <property type="component" value="Unassembled WGS sequence"/>
</dbReference>
<proteinExistence type="predicted"/>
<dbReference type="AlphaFoldDB" id="T0ILM8"/>
<dbReference type="OrthoDB" id="582199at2"/>
<dbReference type="Gene3D" id="1.10.10.10">
    <property type="entry name" value="Winged helix-like DNA-binding domain superfamily/Winged helix DNA-binding domain"/>
    <property type="match status" value="1"/>
</dbReference>
<organism evidence="1 2">
    <name type="scientific">Novosphingobium lindaniclasticum LE124</name>
    <dbReference type="NCBI Taxonomy" id="1096930"/>
    <lineage>
        <taxon>Bacteria</taxon>
        <taxon>Pseudomonadati</taxon>
        <taxon>Pseudomonadota</taxon>
        <taxon>Alphaproteobacteria</taxon>
        <taxon>Sphingomonadales</taxon>
        <taxon>Sphingomonadaceae</taxon>
        <taxon>Novosphingobium</taxon>
    </lineage>
</organism>
<comment type="caution">
    <text evidence="1">The sequence shown here is derived from an EMBL/GenBank/DDBJ whole genome shotgun (WGS) entry which is preliminary data.</text>
</comment>
<reference evidence="1 2" key="1">
    <citation type="journal article" date="2013" name="Genome Announc.">
        <title>Genome Sequence of Novosphingobium lindaniclasticum LE124T, Isolated from a Hexachlorocyclohexane Dumpsite.</title>
        <authorList>
            <person name="Saxena A."/>
            <person name="Nayyar N."/>
            <person name="Sangwan N."/>
            <person name="Kumari R."/>
            <person name="Khurana J.P."/>
            <person name="Lal R."/>
        </authorList>
    </citation>
    <scope>NUCLEOTIDE SEQUENCE [LARGE SCALE GENOMIC DNA]</scope>
    <source>
        <strain evidence="1 2">LE124</strain>
    </source>
</reference>
<dbReference type="SUPFAM" id="SSF46785">
    <property type="entry name" value="Winged helix' DNA-binding domain"/>
    <property type="match status" value="1"/>
</dbReference>
<gene>
    <name evidence="1" type="ORF">L284_14975</name>
</gene>
<evidence type="ECO:0008006" key="3">
    <source>
        <dbReference type="Google" id="ProtNLM"/>
    </source>
</evidence>
<accession>T0ILM8</accession>
<dbReference type="PATRIC" id="fig|1096930.3.peg.2980"/>
<keyword evidence="2" id="KW-1185">Reference proteome</keyword>
<dbReference type="InterPro" id="IPR036388">
    <property type="entry name" value="WH-like_DNA-bd_sf"/>
</dbReference>
<evidence type="ECO:0000313" key="2">
    <source>
        <dbReference type="Proteomes" id="UP000015527"/>
    </source>
</evidence>
<protein>
    <recommendedName>
        <fullName evidence="3">HTH marR-type domain-containing protein</fullName>
    </recommendedName>
</protein>
<dbReference type="RefSeq" id="WP_021234816.1">
    <property type="nucleotide sequence ID" value="NZ_ATHL01000094.1"/>
</dbReference>
<dbReference type="EMBL" id="ATHL01000094">
    <property type="protein sequence ID" value="EQB12675.1"/>
    <property type="molecule type" value="Genomic_DNA"/>
</dbReference>
<dbReference type="InterPro" id="IPR036390">
    <property type="entry name" value="WH_DNA-bd_sf"/>
</dbReference>
<evidence type="ECO:0000313" key="1">
    <source>
        <dbReference type="EMBL" id="EQB12675.1"/>
    </source>
</evidence>